<dbReference type="EMBL" id="JANAKD010000303">
    <property type="protein sequence ID" value="KAJ3495208.1"/>
    <property type="molecule type" value="Genomic_DNA"/>
</dbReference>
<gene>
    <name evidence="1" type="ORF">NLG97_g3560</name>
</gene>
<protein>
    <submittedName>
        <fullName evidence="1">Uncharacterized protein</fullName>
    </submittedName>
</protein>
<accession>A0ACC1QXW3</accession>
<name>A0ACC1QXW3_9HYPO</name>
<evidence type="ECO:0000313" key="1">
    <source>
        <dbReference type="EMBL" id="KAJ3495208.1"/>
    </source>
</evidence>
<comment type="caution">
    <text evidence="1">The sequence shown here is derived from an EMBL/GenBank/DDBJ whole genome shotgun (WGS) entry which is preliminary data.</text>
</comment>
<organism evidence="1 2">
    <name type="scientific">Lecanicillium saksenae</name>
    <dbReference type="NCBI Taxonomy" id="468837"/>
    <lineage>
        <taxon>Eukaryota</taxon>
        <taxon>Fungi</taxon>
        <taxon>Dikarya</taxon>
        <taxon>Ascomycota</taxon>
        <taxon>Pezizomycotina</taxon>
        <taxon>Sordariomycetes</taxon>
        <taxon>Hypocreomycetidae</taxon>
        <taxon>Hypocreales</taxon>
        <taxon>Cordycipitaceae</taxon>
        <taxon>Lecanicillium</taxon>
    </lineage>
</organism>
<sequence>MDFWKRFGFLAEDTTSSSEPGPGPGPEPDVCLDCAEKVLEELEVQSSQSEVSDAIFYEVHSNGPNLPALPVEIFGMIIARISRQDMKNLRLVSQQCEAKVSTHYFREVVVSFRTQLFDSLVQGEEGALKSLSADVLSKGGRVFDEFGHLIRRFALALELDEEVLEYPPPKPRQELIQTFWGVYRWPNREYSRFEEVSGIENDADELEEMKKALRCLSHVTALGLCSDAGLGFLSGPNAMARNNTIRHKVFVDDDWKLNGQGLTMSPSPVVTIGEARSLRTLPRAPGRVQNWKRDMIISMLKNAGFKVTQFQEALNHLLRLENVVMLSDMHFDETYATGRLQEINQSDQRELLVPFQALGQRLAHAANNAMKIEDPALVPLSLTRSQREMLLELEWAHRAMAQSYILSAIDCSKEGCFQHLTTFNIAKIPSSHLHILSRHDFWGSFPALRNVSLGVVADWRRVYVSAPGSVVEVPVSPLEAVPLAHELIKNYISVQSNIESFHFEWICGGELAAGCHQRNQYILPAPFYPSPVQMTEPNIARIRADKDLLRLPHVKHLSLKNCWAAPHVLLQCLRDFALCSLEIIEFEGMSLSVMPYRTGQAPIPLHLVHLGFGNQIYNANTVLTDPVPCYFWDTALTLEQPSWMSWAGLIEHFSPSTKVREAIDQQKSPLEREKCAEIRKSTLASLAAIIPDAAQLPSEEAAYKLESLTFKSCGYVTLPHANFPINHMIPVSELALLAGSLPMVSEFTPYMQDCNDQLMGRIIPFSMLNDRRSLLDVFNMSMGWQTIYDRKVLTAALDDGCESFGVGRFSGKVTKADGAVTGATIDSTAVTNSLG</sequence>
<reference evidence="1" key="1">
    <citation type="submission" date="2022-07" db="EMBL/GenBank/DDBJ databases">
        <title>Genome Sequence of Lecanicillium saksenae.</title>
        <authorList>
            <person name="Buettner E."/>
        </authorList>
    </citation>
    <scope>NUCLEOTIDE SEQUENCE</scope>
    <source>
        <strain evidence="1">VT-O1</strain>
    </source>
</reference>
<proteinExistence type="predicted"/>
<dbReference type="Proteomes" id="UP001148737">
    <property type="component" value="Unassembled WGS sequence"/>
</dbReference>
<keyword evidence="2" id="KW-1185">Reference proteome</keyword>
<evidence type="ECO:0000313" key="2">
    <source>
        <dbReference type="Proteomes" id="UP001148737"/>
    </source>
</evidence>